<gene>
    <name evidence="1" type="ORF">HKB35_21695</name>
</gene>
<dbReference type="AlphaFoldDB" id="A0A7Y0N134"/>
<sequence>MGARTIHVHYGVHWLLELTDKELMEHVTHPDGVEAARKELNAMLDDGETCFVLDSSCDNKKPNGSCAGHPIKEAD</sequence>
<evidence type="ECO:0000313" key="2">
    <source>
        <dbReference type="Proteomes" id="UP000565155"/>
    </source>
</evidence>
<proteinExistence type="predicted"/>
<name>A0A7Y0N134_VIBAL</name>
<dbReference type="RefSeq" id="WP_169629091.1">
    <property type="nucleotide sequence ID" value="NZ_JABCMA010000039.1"/>
</dbReference>
<dbReference type="Proteomes" id="UP000565155">
    <property type="component" value="Unassembled WGS sequence"/>
</dbReference>
<reference evidence="1 2" key="1">
    <citation type="submission" date="2020-04" db="EMBL/GenBank/DDBJ databases">
        <title>Whole-genome sequencing of Vibrio spp. from China reveals different genetic environments of blaCTX-M-14 among diverse lineages.</title>
        <authorList>
            <person name="Zheng Z."/>
            <person name="Ye L."/>
            <person name="Chen S."/>
        </authorList>
    </citation>
    <scope>NUCLEOTIDE SEQUENCE [LARGE SCALE GENOMIC DNA]</scope>
    <source>
        <strain evidence="1 2">Vb1636</strain>
    </source>
</reference>
<accession>A0A7Y0N134</accession>
<organism evidence="1 2">
    <name type="scientific">Vibrio alginolyticus</name>
    <dbReference type="NCBI Taxonomy" id="663"/>
    <lineage>
        <taxon>Bacteria</taxon>
        <taxon>Pseudomonadati</taxon>
        <taxon>Pseudomonadota</taxon>
        <taxon>Gammaproteobacteria</taxon>
        <taxon>Vibrionales</taxon>
        <taxon>Vibrionaceae</taxon>
        <taxon>Vibrio</taxon>
    </lineage>
</organism>
<protein>
    <submittedName>
        <fullName evidence="1">Uncharacterized protein</fullName>
    </submittedName>
</protein>
<dbReference type="EMBL" id="JABCMA010000039">
    <property type="protein sequence ID" value="NMR76229.1"/>
    <property type="molecule type" value="Genomic_DNA"/>
</dbReference>
<evidence type="ECO:0000313" key="1">
    <source>
        <dbReference type="EMBL" id="NMR76229.1"/>
    </source>
</evidence>
<comment type="caution">
    <text evidence="1">The sequence shown here is derived from an EMBL/GenBank/DDBJ whole genome shotgun (WGS) entry which is preliminary data.</text>
</comment>